<dbReference type="EMBL" id="JBHUIT010000003">
    <property type="protein sequence ID" value="MFD2256035.1"/>
    <property type="molecule type" value="Genomic_DNA"/>
</dbReference>
<keyword evidence="2" id="KW-0472">Membrane</keyword>
<dbReference type="NCBIfam" id="TIGR02532">
    <property type="entry name" value="IV_pilin_GFxxxE"/>
    <property type="match status" value="1"/>
</dbReference>
<organism evidence="3 4">
    <name type="scientific">Luteolibacter algae</name>
    <dbReference type="NCBI Taxonomy" id="454151"/>
    <lineage>
        <taxon>Bacteria</taxon>
        <taxon>Pseudomonadati</taxon>
        <taxon>Verrucomicrobiota</taxon>
        <taxon>Verrucomicrobiia</taxon>
        <taxon>Verrucomicrobiales</taxon>
        <taxon>Verrucomicrobiaceae</taxon>
        <taxon>Luteolibacter</taxon>
    </lineage>
</organism>
<keyword evidence="2" id="KW-1133">Transmembrane helix</keyword>
<evidence type="ECO:0000313" key="3">
    <source>
        <dbReference type="EMBL" id="MFD2256035.1"/>
    </source>
</evidence>
<feature type="compositionally biased region" description="Pro residues" evidence="1">
    <location>
        <begin position="256"/>
        <end position="269"/>
    </location>
</feature>
<gene>
    <name evidence="3" type="ORF">ACFSSA_05045</name>
</gene>
<evidence type="ECO:0000256" key="2">
    <source>
        <dbReference type="SAM" id="Phobius"/>
    </source>
</evidence>
<feature type="transmembrane region" description="Helical" evidence="2">
    <location>
        <begin position="21"/>
        <end position="43"/>
    </location>
</feature>
<feature type="region of interest" description="Disordered" evidence="1">
    <location>
        <begin position="235"/>
        <end position="269"/>
    </location>
</feature>
<protein>
    <submittedName>
        <fullName evidence="3">Prepilin-type N-terminal cleavage/methylation domain-containing protein</fullName>
    </submittedName>
</protein>
<dbReference type="Proteomes" id="UP001597375">
    <property type="component" value="Unassembled WGS sequence"/>
</dbReference>
<comment type="caution">
    <text evidence="3">The sequence shown here is derived from an EMBL/GenBank/DDBJ whole genome shotgun (WGS) entry which is preliminary data.</text>
</comment>
<proteinExistence type="predicted"/>
<sequence length="269" mass="29982">MIVFPISTNAPQAGGKDFRKGFTLLELVLALLLIALLVGMVFATARTSLVLGNSVVETQNEEMLHQAFFDLLENRFGTLPGNTRLDLAVTDAGSHYLSDLTMENVPLSFTWGGQERTAKAIQLSTVLKRSGFLDIVLRYYENEIIDPDSSSTSGSSFNSTAVAEEPFAEITLLTDVAYFEWQVLDGRTMEYQYDWDIEGRMPLQMELLCAFGAEGEEIRHVFWIPSRQDPEIFMRQLQQNRGAQRGPRPDRDDEPPGPGPNPPPDPPGP</sequence>
<dbReference type="PROSITE" id="PS00409">
    <property type="entry name" value="PROKAR_NTER_METHYL"/>
    <property type="match status" value="1"/>
</dbReference>
<reference evidence="4" key="1">
    <citation type="journal article" date="2019" name="Int. J. Syst. Evol. Microbiol.">
        <title>The Global Catalogue of Microorganisms (GCM) 10K type strain sequencing project: providing services to taxonomists for standard genome sequencing and annotation.</title>
        <authorList>
            <consortium name="The Broad Institute Genomics Platform"/>
            <consortium name="The Broad Institute Genome Sequencing Center for Infectious Disease"/>
            <person name="Wu L."/>
            <person name="Ma J."/>
        </authorList>
    </citation>
    <scope>NUCLEOTIDE SEQUENCE [LARGE SCALE GENOMIC DNA]</scope>
    <source>
        <strain evidence="4">CGMCC 4.7106</strain>
    </source>
</reference>
<keyword evidence="2" id="KW-0812">Transmembrane</keyword>
<accession>A0ABW5D660</accession>
<evidence type="ECO:0000313" key="4">
    <source>
        <dbReference type="Proteomes" id="UP001597375"/>
    </source>
</evidence>
<dbReference type="RefSeq" id="WP_386818919.1">
    <property type="nucleotide sequence ID" value="NZ_JBHUIT010000003.1"/>
</dbReference>
<evidence type="ECO:0000256" key="1">
    <source>
        <dbReference type="SAM" id="MobiDB-lite"/>
    </source>
</evidence>
<dbReference type="InterPro" id="IPR012902">
    <property type="entry name" value="N_methyl_site"/>
</dbReference>
<name>A0ABW5D660_9BACT</name>
<dbReference type="Pfam" id="PF07963">
    <property type="entry name" value="N_methyl"/>
    <property type="match status" value="1"/>
</dbReference>
<keyword evidence="4" id="KW-1185">Reference proteome</keyword>